<dbReference type="EMBL" id="CM001475">
    <property type="protein sequence ID" value="EIC30906.1"/>
    <property type="molecule type" value="Genomic_DNA"/>
</dbReference>
<gene>
    <name evidence="2" type="ORF">Metal_3236</name>
</gene>
<dbReference type="AlphaFoldDB" id="H8GPG0"/>
<protein>
    <submittedName>
        <fullName evidence="2">Superfamily II helicase</fullName>
    </submittedName>
</protein>
<keyword evidence="2" id="KW-0378">Hydrolase</keyword>
<name>H8GPG0_METAL</name>
<dbReference type="eggNOG" id="COG1199">
    <property type="taxonomic scope" value="Bacteria"/>
</dbReference>
<dbReference type="GO" id="GO:0004386">
    <property type="term" value="F:helicase activity"/>
    <property type="evidence" value="ECO:0007669"/>
    <property type="project" value="UniProtKB-KW"/>
</dbReference>
<dbReference type="GO" id="GO:0006139">
    <property type="term" value="P:nucleobase-containing compound metabolic process"/>
    <property type="evidence" value="ECO:0007669"/>
    <property type="project" value="InterPro"/>
</dbReference>
<keyword evidence="2" id="KW-0067">ATP-binding</keyword>
<dbReference type="Proteomes" id="UP000005090">
    <property type="component" value="Chromosome"/>
</dbReference>
<dbReference type="GO" id="GO:0005524">
    <property type="term" value="F:ATP binding"/>
    <property type="evidence" value="ECO:0007669"/>
    <property type="project" value="InterPro"/>
</dbReference>
<evidence type="ECO:0000313" key="3">
    <source>
        <dbReference type="Proteomes" id="UP000005090"/>
    </source>
</evidence>
<dbReference type="SMART" id="SM00487">
    <property type="entry name" value="DEXDc"/>
    <property type="match status" value="1"/>
</dbReference>
<dbReference type="SMART" id="SM00491">
    <property type="entry name" value="HELICc2"/>
    <property type="match status" value="1"/>
</dbReference>
<accession>H8GPG0</accession>
<dbReference type="InterPro" id="IPR014001">
    <property type="entry name" value="Helicase_ATP-bd"/>
</dbReference>
<dbReference type="InterPro" id="IPR027417">
    <property type="entry name" value="P-loop_NTPase"/>
</dbReference>
<dbReference type="STRING" id="686340.Metal_3236"/>
<keyword evidence="3" id="KW-1185">Reference proteome</keyword>
<dbReference type="SUPFAM" id="SSF52540">
    <property type="entry name" value="P-loop containing nucleoside triphosphate hydrolases"/>
    <property type="match status" value="1"/>
</dbReference>
<dbReference type="GO" id="GO:0003676">
    <property type="term" value="F:nucleic acid binding"/>
    <property type="evidence" value="ECO:0007669"/>
    <property type="project" value="InterPro"/>
</dbReference>
<feature type="domain" description="Helicase ATP-binding" evidence="1">
    <location>
        <begin position="49"/>
        <end position="310"/>
    </location>
</feature>
<dbReference type="RefSeq" id="WP_005373836.1">
    <property type="nucleotide sequence ID" value="NZ_CM001475.1"/>
</dbReference>
<dbReference type="InterPro" id="IPR006555">
    <property type="entry name" value="ATP-dep_Helicase_C"/>
</dbReference>
<sequence length="830" mass="93756">MMIDFGKLTGGGTVDSALQPREIFVALPNKKEGKFEYPRDVQTQVWDHWFKRRDESDLVLKMNTGSGKTVVALLILKSSLNEKKGPAVYVVPDNYLLEQVLSEANDLGIEVTKETSSPLFLSGKAILVVSIHKLVNGLSVFGVGDEGIKIEIGTLLIDDAHACLDTIEDQFIITISRQNKAYNDLYNIYRESLHTQCETKASEIELGDPSAYMQIPFWTWQDKIKETSSILIKHKNTENEIKFTWPLLKESLHLCRCIVSVKEIEISPHCIPIQMIPSIANAARKVFMTATLADDGILSTHFGIKEESISRAVIPDSAGDVGDRMILLPQVINPELSDEQIKDLCKCASQHINVVVIVPSEYRSKFWQDEADLILNKDNIYSGVERLKNEKVGLVVLINRYDGIDLPKDSCRLLVIDGLPDVRHLIDKVNQGILMGSGRLSSQIIQRIEQGMGRGIRSSDDYCAVLLMGKNLTSQLYARGAINKFSPATKAQLDISEKISEQIKGKGIKEILETLSYLFDRNKDWVSVSKGAVAALTYNDKTDLNRISLTLRDSYDYADRKIYTNAISTLSDLINETTDKPLKGYLMQCLSEYINLYDKVEAQKTLLSASSFNTRILKPLDGISYHKLESLEMEQAKACSEFLKTKYNNPNKIIIEINSLLENLIFKPETSNIFEESLKMLAQYFGFNAQRPEDEFRRGPDVLWETGGLTYFVIECKNGATTETINKYDCNQLNGSIEWFESEYDSTCKRTPIMIHPSTVFEYAASPNPCIRIIDVDGLEKLKRSVIDFFKSICVNDELHDIAKIRESLIVNKLRPSDFLQHFTKNHSKK</sequence>
<dbReference type="Gene3D" id="3.40.50.300">
    <property type="entry name" value="P-loop containing nucleotide triphosphate hydrolases"/>
    <property type="match status" value="2"/>
</dbReference>
<dbReference type="GO" id="GO:0016818">
    <property type="term" value="F:hydrolase activity, acting on acid anhydrides, in phosphorus-containing anhydrides"/>
    <property type="evidence" value="ECO:0007669"/>
    <property type="project" value="InterPro"/>
</dbReference>
<evidence type="ECO:0000313" key="2">
    <source>
        <dbReference type="EMBL" id="EIC30906.1"/>
    </source>
</evidence>
<organism evidence="2 3">
    <name type="scientific">Methylomicrobium album BG8</name>
    <dbReference type="NCBI Taxonomy" id="686340"/>
    <lineage>
        <taxon>Bacteria</taxon>
        <taxon>Pseudomonadati</taxon>
        <taxon>Pseudomonadota</taxon>
        <taxon>Gammaproteobacteria</taxon>
        <taxon>Methylococcales</taxon>
        <taxon>Methylococcaceae</taxon>
        <taxon>Methylomicrobium</taxon>
    </lineage>
</organism>
<evidence type="ECO:0000259" key="1">
    <source>
        <dbReference type="PROSITE" id="PS51192"/>
    </source>
</evidence>
<dbReference type="HOGENOM" id="CLU_017774_0_0_6"/>
<dbReference type="Pfam" id="PF13307">
    <property type="entry name" value="Helicase_C_2"/>
    <property type="match status" value="1"/>
</dbReference>
<keyword evidence="2" id="KW-0347">Helicase</keyword>
<proteinExistence type="predicted"/>
<keyword evidence="2" id="KW-0547">Nucleotide-binding</keyword>
<dbReference type="Pfam" id="PF00270">
    <property type="entry name" value="DEAD"/>
    <property type="match status" value="1"/>
</dbReference>
<reference evidence="2 3" key="1">
    <citation type="journal article" date="2013" name="Genome Announc.">
        <title>Genome Sequence of the Obligate Gammaproteobacterial Methanotroph Methylomicrobium album Strain BG8.</title>
        <authorList>
            <person name="Kits K.D."/>
            <person name="Kalyuzhnaya M.G."/>
            <person name="Klotz M.G."/>
            <person name="Jetten M.S."/>
            <person name="Op den Camp H.J."/>
            <person name="Vuilleumier S."/>
            <person name="Bringel F."/>
            <person name="Dispirito A.A."/>
            <person name="Murrell J.C."/>
            <person name="Bruce D."/>
            <person name="Cheng J.F."/>
            <person name="Copeland A."/>
            <person name="Goodwin L."/>
            <person name="Hauser L."/>
            <person name="Lajus A."/>
            <person name="Land M.L."/>
            <person name="Lapidus A."/>
            <person name="Lucas S."/>
            <person name="Medigue C."/>
            <person name="Pitluck S."/>
            <person name="Woyke T."/>
            <person name="Zeytun A."/>
            <person name="Stein L.Y."/>
        </authorList>
    </citation>
    <scope>NUCLEOTIDE SEQUENCE [LARGE SCALE GENOMIC DNA]</scope>
    <source>
        <strain evidence="2 3">BG8</strain>
    </source>
</reference>
<dbReference type="PROSITE" id="PS51192">
    <property type="entry name" value="HELICASE_ATP_BIND_1"/>
    <property type="match status" value="1"/>
</dbReference>
<dbReference type="InterPro" id="IPR011545">
    <property type="entry name" value="DEAD/DEAH_box_helicase_dom"/>
</dbReference>